<evidence type="ECO:0000256" key="1">
    <source>
        <dbReference type="SAM" id="MobiDB-lite"/>
    </source>
</evidence>
<feature type="compositionally biased region" description="Polar residues" evidence="1">
    <location>
        <begin position="103"/>
        <end position="121"/>
    </location>
</feature>
<dbReference type="AlphaFoldDB" id="A0A8H3QDE4"/>
<reference evidence="2" key="1">
    <citation type="submission" date="2019-10" db="EMBL/GenBank/DDBJ databases">
        <title>Conservation and host-specific expression of non-tandemly repeated heterogenous ribosome RNA gene in arbuscular mycorrhizal fungi.</title>
        <authorList>
            <person name="Maeda T."/>
            <person name="Kobayashi Y."/>
            <person name="Nakagawa T."/>
            <person name="Ezawa T."/>
            <person name="Yamaguchi K."/>
            <person name="Bino T."/>
            <person name="Nishimoto Y."/>
            <person name="Shigenobu S."/>
            <person name="Kawaguchi M."/>
        </authorList>
    </citation>
    <scope>NUCLEOTIDE SEQUENCE</scope>
    <source>
        <strain evidence="2">HR1</strain>
    </source>
</reference>
<feature type="compositionally biased region" description="Polar residues" evidence="1">
    <location>
        <begin position="143"/>
        <end position="154"/>
    </location>
</feature>
<dbReference type="EMBL" id="BLAL01000012">
    <property type="protein sequence ID" value="GES74902.1"/>
    <property type="molecule type" value="Genomic_DNA"/>
</dbReference>
<evidence type="ECO:0000313" key="3">
    <source>
        <dbReference type="Proteomes" id="UP000615446"/>
    </source>
</evidence>
<name>A0A8H3QDE4_9GLOM</name>
<feature type="compositionally biased region" description="Polar residues" evidence="1">
    <location>
        <begin position="76"/>
        <end position="85"/>
    </location>
</feature>
<feature type="region of interest" description="Disordered" evidence="1">
    <location>
        <begin position="73"/>
        <end position="178"/>
    </location>
</feature>
<gene>
    <name evidence="2" type="ORF">RCL2_000236100</name>
</gene>
<feature type="compositionally biased region" description="Pro residues" evidence="1">
    <location>
        <begin position="87"/>
        <end position="100"/>
    </location>
</feature>
<protein>
    <submittedName>
        <fullName evidence="2">Uncharacterized protein</fullName>
    </submittedName>
</protein>
<comment type="caution">
    <text evidence="2">The sequence shown here is derived from an EMBL/GenBank/DDBJ whole genome shotgun (WGS) entry which is preliminary data.</text>
</comment>
<dbReference type="Proteomes" id="UP000615446">
    <property type="component" value="Unassembled WGS sequence"/>
</dbReference>
<evidence type="ECO:0000313" key="2">
    <source>
        <dbReference type="EMBL" id="GES74902.1"/>
    </source>
</evidence>
<proteinExistence type="predicted"/>
<sequence>MKEVIKDLKNETCSVSVDLFWKKVKMDEEIAVAEAEYQRKQAFLELKNRFENRVIESREREVEKDVNKALSVLDAPTTSLSDNASTAPPPRYTPTTPPRNAPQSLSQDVSTSTPPSDNASTAPPPHYTLTTPPRNAPQPLLQDASTTTPPGNASTALPRYTPTTPPRNAPPPSSQNTLKRSFDIYETSYEMDWAPWNFDITISDVNIECVLTSLQEYKPKKTLFVEVMRILKTFNVTSLEDLGRALDEVKINYNNLDRDIIYLRRLFEKL</sequence>
<dbReference type="OrthoDB" id="2434878at2759"/>
<accession>A0A8H3QDE4</accession>
<organism evidence="2 3">
    <name type="scientific">Rhizophagus clarus</name>
    <dbReference type="NCBI Taxonomy" id="94130"/>
    <lineage>
        <taxon>Eukaryota</taxon>
        <taxon>Fungi</taxon>
        <taxon>Fungi incertae sedis</taxon>
        <taxon>Mucoromycota</taxon>
        <taxon>Glomeromycotina</taxon>
        <taxon>Glomeromycetes</taxon>
        <taxon>Glomerales</taxon>
        <taxon>Glomeraceae</taxon>
        <taxon>Rhizophagus</taxon>
    </lineage>
</organism>
<feature type="compositionally biased region" description="Pro residues" evidence="1">
    <location>
        <begin position="163"/>
        <end position="173"/>
    </location>
</feature>